<comment type="caution">
    <text evidence="9">The sequence shown here is derived from an EMBL/GenBank/DDBJ whole genome shotgun (WGS) entry which is preliminary data.</text>
</comment>
<dbReference type="InterPro" id="IPR010656">
    <property type="entry name" value="DctM"/>
</dbReference>
<feature type="transmembrane region" description="Helical" evidence="7">
    <location>
        <begin position="20"/>
        <end position="44"/>
    </location>
</feature>
<keyword evidence="2" id="KW-1003">Cell membrane</keyword>
<evidence type="ECO:0000256" key="2">
    <source>
        <dbReference type="ARBA" id="ARBA00022475"/>
    </source>
</evidence>
<feature type="transmembrane region" description="Helical" evidence="7">
    <location>
        <begin position="410"/>
        <end position="432"/>
    </location>
</feature>
<feature type="transmembrane region" description="Helical" evidence="7">
    <location>
        <begin position="56"/>
        <end position="77"/>
    </location>
</feature>
<dbReference type="InterPro" id="IPR004681">
    <property type="entry name" value="TRAP_DctM"/>
</dbReference>
<evidence type="ECO:0000313" key="9">
    <source>
        <dbReference type="EMBL" id="REF73345.1"/>
    </source>
</evidence>
<comment type="function">
    <text evidence="7">Part of the tripartite ATP-independent periplasmic (TRAP) transport system.</text>
</comment>
<comment type="similarity">
    <text evidence="7">Belongs to the TRAP transporter large permease family.</text>
</comment>
<evidence type="ECO:0000256" key="4">
    <source>
        <dbReference type="ARBA" id="ARBA00022692"/>
    </source>
</evidence>
<organism evidence="9 10">
    <name type="scientific">Paracoccus versutus</name>
    <name type="common">Thiobacillus versutus</name>
    <dbReference type="NCBI Taxonomy" id="34007"/>
    <lineage>
        <taxon>Bacteria</taxon>
        <taxon>Pseudomonadati</taxon>
        <taxon>Pseudomonadota</taxon>
        <taxon>Alphaproteobacteria</taxon>
        <taxon>Rhodobacterales</taxon>
        <taxon>Paracoccaceae</taxon>
        <taxon>Paracoccus</taxon>
    </lineage>
</organism>
<evidence type="ECO:0000259" key="8">
    <source>
        <dbReference type="Pfam" id="PF06808"/>
    </source>
</evidence>
<dbReference type="GO" id="GO:0005886">
    <property type="term" value="C:plasma membrane"/>
    <property type="evidence" value="ECO:0007669"/>
    <property type="project" value="UniProtKB-SubCell"/>
</dbReference>
<keyword evidence="7" id="KW-0813">Transport</keyword>
<keyword evidence="5 7" id="KW-1133">Transmembrane helix</keyword>
<feature type="transmembrane region" description="Helical" evidence="7">
    <location>
        <begin position="142"/>
        <end position="169"/>
    </location>
</feature>
<dbReference type="GO" id="GO:0022857">
    <property type="term" value="F:transmembrane transporter activity"/>
    <property type="evidence" value="ECO:0007669"/>
    <property type="project" value="UniProtKB-UniRule"/>
</dbReference>
<dbReference type="PANTHER" id="PTHR33362:SF5">
    <property type="entry name" value="C4-DICARBOXYLATE TRAP TRANSPORTER LARGE PERMEASE PROTEIN DCTM"/>
    <property type="match status" value="1"/>
</dbReference>
<feature type="transmembrane region" description="Helical" evidence="7">
    <location>
        <begin position="227"/>
        <end position="246"/>
    </location>
</feature>
<gene>
    <name evidence="9" type="ORF">BDD41_1898</name>
</gene>
<dbReference type="EMBL" id="QTUJ01000001">
    <property type="protein sequence ID" value="REF73345.1"/>
    <property type="molecule type" value="Genomic_DNA"/>
</dbReference>
<dbReference type="PIRSF" id="PIRSF006066">
    <property type="entry name" value="HI0050"/>
    <property type="match status" value="1"/>
</dbReference>
<dbReference type="Proteomes" id="UP000256941">
    <property type="component" value="Unassembled WGS sequence"/>
</dbReference>
<dbReference type="Pfam" id="PF06808">
    <property type="entry name" value="DctM"/>
    <property type="match status" value="1"/>
</dbReference>
<evidence type="ECO:0000256" key="7">
    <source>
        <dbReference type="RuleBase" id="RU369079"/>
    </source>
</evidence>
<feature type="transmembrane region" description="Helical" evidence="7">
    <location>
        <begin position="365"/>
        <end position="390"/>
    </location>
</feature>
<evidence type="ECO:0000256" key="3">
    <source>
        <dbReference type="ARBA" id="ARBA00022519"/>
    </source>
</evidence>
<evidence type="ECO:0000256" key="5">
    <source>
        <dbReference type="ARBA" id="ARBA00022989"/>
    </source>
</evidence>
<evidence type="ECO:0000313" key="10">
    <source>
        <dbReference type="Proteomes" id="UP000256941"/>
    </source>
</evidence>
<dbReference type="AlphaFoldDB" id="A0A3D9XSH1"/>
<keyword evidence="6 7" id="KW-0472">Membrane</keyword>
<evidence type="ECO:0000256" key="1">
    <source>
        <dbReference type="ARBA" id="ARBA00004429"/>
    </source>
</evidence>
<proteinExistence type="inferred from homology"/>
<keyword evidence="3 7" id="KW-0997">Cell inner membrane</keyword>
<feature type="transmembrane region" description="Helical" evidence="7">
    <location>
        <begin position="175"/>
        <end position="197"/>
    </location>
</feature>
<feature type="transmembrane region" description="Helical" evidence="7">
    <location>
        <begin position="323"/>
        <end position="353"/>
    </location>
</feature>
<dbReference type="NCBIfam" id="TIGR00786">
    <property type="entry name" value="dctM"/>
    <property type="match status" value="1"/>
</dbReference>
<feature type="transmembrane region" description="Helical" evidence="7">
    <location>
        <begin position="281"/>
        <end position="303"/>
    </location>
</feature>
<keyword evidence="4 7" id="KW-0812">Transmembrane</keyword>
<evidence type="ECO:0000256" key="6">
    <source>
        <dbReference type="ARBA" id="ARBA00023136"/>
    </source>
</evidence>
<feature type="domain" description="TRAP C4-dicarboxylate transport system permease DctM subunit" evidence="8">
    <location>
        <begin position="14"/>
        <end position="426"/>
    </location>
</feature>
<comment type="caution">
    <text evidence="7">Lacks conserved residue(s) required for the propagation of feature annotation.</text>
</comment>
<accession>A0A3D9XSH1</accession>
<sequence>MMIEKVDIGLISIGLTLLLMALRLPIGIALIGVSIGGIATVLNFRAAWSIANSIPYSFVASWELSAVPMFLLMGYLAARAELTTGLFVSMRILLNRIPGSLASASVAASALFAAASGSSVATSAALARIAVPEMLKAKYDKALATGCIAAAGTLGSLIPPSILMVIYGLFTDTSIGALFLAGVIPGVLTAFAFALMITIRVRLRPDIAPKSDVIFTREEKLAAFRDIWPLPMIIVGVLGGLFAGAFTPTEAGAVGAMLVCLISAVRRTLTFRMLLEAAKDAAVSTTVMFVIAMGAAMYIRLMGLTGVPDFLADQMLTLTDNTFLILLLISLIFIFLGMFIDSIGIMLLTLPVVMPLLQELGIDMIWFGIITIKLLEIGLITPPVGLNVYVVKSALGDKVKLTTVFRGAAWFLFADLLVLLLLILFPIISLWLPGQMAQ</sequence>
<reference evidence="9 10" key="1">
    <citation type="submission" date="2018-08" db="EMBL/GenBank/DDBJ databases">
        <title>Genomic Encyclopedia of Archaeal and Bacterial Type Strains, Phase II (KMG-II): from individual species to whole genera.</title>
        <authorList>
            <person name="Goeker M."/>
        </authorList>
    </citation>
    <scope>NUCLEOTIDE SEQUENCE [LARGE SCALE GENOMIC DNA]</scope>
    <source>
        <strain evidence="9 10">DSM 17099</strain>
    </source>
</reference>
<feature type="transmembrane region" description="Helical" evidence="7">
    <location>
        <begin position="97"/>
        <end position="130"/>
    </location>
</feature>
<comment type="subcellular location">
    <subcellularLocation>
        <location evidence="1 7">Cell inner membrane</location>
        <topology evidence="1 7">Multi-pass membrane protein</topology>
    </subcellularLocation>
</comment>
<comment type="subunit">
    <text evidence="7">The complex comprises the extracytoplasmic solute receptor protein and the two transmembrane proteins.</text>
</comment>
<dbReference type="PANTHER" id="PTHR33362">
    <property type="entry name" value="SIALIC ACID TRAP TRANSPORTER PERMEASE PROTEIN SIAT-RELATED"/>
    <property type="match status" value="1"/>
</dbReference>
<protein>
    <recommendedName>
        <fullName evidence="7">TRAP transporter large permease protein</fullName>
    </recommendedName>
</protein>
<name>A0A3D9XSH1_PARVE</name>